<gene>
    <name evidence="2" type="ordered locus">LOC_Os12g17380</name>
</gene>
<proteinExistence type="predicted"/>
<evidence type="ECO:0000313" key="2">
    <source>
        <dbReference type="EMBL" id="ABA97405.1"/>
    </source>
</evidence>
<protein>
    <submittedName>
        <fullName evidence="2">Uncharacterized protein</fullName>
    </submittedName>
</protein>
<dbReference type="EMBL" id="DP000011">
    <property type="protein sequence ID" value="ABA97405.1"/>
    <property type="molecule type" value="Genomic_DNA"/>
</dbReference>
<feature type="compositionally biased region" description="Basic residues" evidence="1">
    <location>
        <begin position="14"/>
        <end position="26"/>
    </location>
</feature>
<sequence length="134" mass="15404">MKVRGYNSDSSRKGGQRIHPRRSSCRRRGEEEDVGKATVTGWAVVMWVQEGRLRRGCGTCSSPLQFGELEDGRSASMTGQDPPTTMRSPIYRALKELYLIDAVGWRRCSSWRWRQHSRGVGHKWKRRYGSNCND</sequence>
<evidence type="ECO:0000256" key="1">
    <source>
        <dbReference type="SAM" id="MobiDB-lite"/>
    </source>
</evidence>
<organism evidence="2">
    <name type="scientific">Oryza sativa subsp. japonica</name>
    <name type="common">Rice</name>
    <dbReference type="NCBI Taxonomy" id="39947"/>
    <lineage>
        <taxon>Eukaryota</taxon>
        <taxon>Viridiplantae</taxon>
        <taxon>Streptophyta</taxon>
        <taxon>Embryophyta</taxon>
        <taxon>Tracheophyta</taxon>
        <taxon>Spermatophyta</taxon>
        <taxon>Magnoliopsida</taxon>
        <taxon>Liliopsida</taxon>
        <taxon>Poales</taxon>
        <taxon>Poaceae</taxon>
        <taxon>BOP clade</taxon>
        <taxon>Oryzoideae</taxon>
        <taxon>Oryzeae</taxon>
        <taxon>Oryzinae</taxon>
        <taxon>Oryza</taxon>
        <taxon>Oryza sativa</taxon>
    </lineage>
</organism>
<accession>Q2QU59</accession>
<reference evidence="2" key="2">
    <citation type="submission" date="2005-04" db="EMBL/GenBank/DDBJ databases">
        <authorList>
            <person name="Buell C.R."/>
            <person name="Wing R.A."/>
            <person name="McCombie W.A."/>
            <person name="Ouyang S."/>
        </authorList>
    </citation>
    <scope>NUCLEOTIDE SEQUENCE</scope>
</reference>
<dbReference type="AlphaFoldDB" id="Q2QU59"/>
<reference evidence="2" key="3">
    <citation type="submission" date="2006-01" db="EMBL/GenBank/DDBJ databases">
        <authorList>
            <person name="Buell R."/>
        </authorList>
    </citation>
    <scope>NUCLEOTIDE SEQUENCE</scope>
</reference>
<name>Q2QU59_ORYSJ</name>
<reference evidence="2" key="1">
    <citation type="journal article" date="2005" name="BMC Biol.">
        <title>The sequence of rice chromosomes 11 and 12, rich in disease resistance genes and recent gene duplications.</title>
        <authorList>
            <consortium name="The rice chromosomes 11 and 12 sequencing consortia"/>
        </authorList>
    </citation>
    <scope>NUCLEOTIDE SEQUENCE [LARGE SCALE GENOMIC DNA]</scope>
</reference>
<feature type="region of interest" description="Disordered" evidence="1">
    <location>
        <begin position="1"/>
        <end position="36"/>
    </location>
</feature>